<dbReference type="Pfam" id="PF00128">
    <property type="entry name" value="Alpha-amylase"/>
    <property type="match status" value="2"/>
</dbReference>
<evidence type="ECO:0000313" key="2">
    <source>
        <dbReference type="EMBL" id="MDT3428632.1"/>
    </source>
</evidence>
<sequence>MLRKGDGIGDLQGIISKLDYLKTLGVDVVWLCPLYKSPNDDNGYDISNYRDIMDEFGMIADWEVLLQGLHDRDSRFGNDTVYHKESGKMLATLLHTLQGTPYIYQGEEIGMTNVKFASISDYKDIEIINMHEEYLAAGHAKEAIMNSVYIKGRDNGCTPMQWSGEPQAGFTTGTPWLAVNPNYTEINVEQALADPDSIFHYYRRLIELRKQHGIIVYGDYTLIAEENEQVFAYLRAWRRKTARDSEFLRRVRKLRSSGRACGS</sequence>
<protein>
    <submittedName>
        <fullName evidence="2">Glycosidase</fullName>
    </submittedName>
</protein>
<evidence type="ECO:0000259" key="1">
    <source>
        <dbReference type="SMART" id="SM00642"/>
    </source>
</evidence>
<dbReference type="Gene3D" id="3.20.20.80">
    <property type="entry name" value="Glycosidases"/>
    <property type="match status" value="2"/>
</dbReference>
<keyword evidence="2" id="KW-0326">Glycosidase</keyword>
<dbReference type="GO" id="GO:0016798">
    <property type="term" value="F:hydrolase activity, acting on glycosyl bonds"/>
    <property type="evidence" value="ECO:0007669"/>
    <property type="project" value="UniProtKB-KW"/>
</dbReference>
<gene>
    <name evidence="2" type="ORF">J2Z22_004225</name>
</gene>
<dbReference type="SUPFAM" id="SSF51445">
    <property type="entry name" value="(Trans)glycosidases"/>
    <property type="match status" value="2"/>
</dbReference>
<dbReference type="Proteomes" id="UP001248709">
    <property type="component" value="Unassembled WGS sequence"/>
</dbReference>
<evidence type="ECO:0000313" key="3">
    <source>
        <dbReference type="Proteomes" id="UP001248709"/>
    </source>
</evidence>
<dbReference type="PANTHER" id="PTHR10357:SF178">
    <property type="entry name" value="OLIGO-1,6-GLUCOSIDASE 3-RELATED"/>
    <property type="match status" value="1"/>
</dbReference>
<organism evidence="2 3">
    <name type="scientific">Paenibacillus forsythiae</name>
    <dbReference type="NCBI Taxonomy" id="365616"/>
    <lineage>
        <taxon>Bacteria</taxon>
        <taxon>Bacillati</taxon>
        <taxon>Bacillota</taxon>
        <taxon>Bacilli</taxon>
        <taxon>Bacillales</taxon>
        <taxon>Paenibacillaceae</taxon>
        <taxon>Paenibacillus</taxon>
    </lineage>
</organism>
<feature type="domain" description="Glycosyl hydrolase family 13 catalytic" evidence="1">
    <location>
        <begin position="1"/>
        <end position="259"/>
    </location>
</feature>
<dbReference type="InterPro" id="IPR017853">
    <property type="entry name" value="GH"/>
</dbReference>
<proteinExistence type="predicted"/>
<comment type="caution">
    <text evidence="2">The sequence shown here is derived from an EMBL/GenBank/DDBJ whole genome shotgun (WGS) entry which is preliminary data.</text>
</comment>
<accession>A0ABU3HCT7</accession>
<keyword evidence="3" id="KW-1185">Reference proteome</keyword>
<reference evidence="2 3" key="1">
    <citation type="submission" date="2023-07" db="EMBL/GenBank/DDBJ databases">
        <title>Genomic Encyclopedia of Type Strains, Phase IV (KMG-IV): sequencing the most valuable type-strain genomes for metagenomic binning, comparative biology and taxonomic classification.</title>
        <authorList>
            <person name="Goeker M."/>
        </authorList>
    </citation>
    <scope>NUCLEOTIDE SEQUENCE [LARGE SCALE GENOMIC DNA]</scope>
    <source>
        <strain evidence="2 3">T98</strain>
    </source>
</reference>
<dbReference type="SMART" id="SM00642">
    <property type="entry name" value="Aamy"/>
    <property type="match status" value="1"/>
</dbReference>
<dbReference type="EMBL" id="JAUSUY010000024">
    <property type="protein sequence ID" value="MDT3428632.1"/>
    <property type="molecule type" value="Genomic_DNA"/>
</dbReference>
<name>A0ABU3HCT7_9BACL</name>
<keyword evidence="2" id="KW-0378">Hydrolase</keyword>
<dbReference type="InterPro" id="IPR006047">
    <property type="entry name" value="GH13_cat_dom"/>
</dbReference>
<dbReference type="PANTHER" id="PTHR10357">
    <property type="entry name" value="ALPHA-AMYLASE FAMILY MEMBER"/>
    <property type="match status" value="1"/>
</dbReference>